<feature type="domain" description="Acyl-CoA oxidase/dehydrogenase middle" evidence="8">
    <location>
        <begin position="141"/>
        <end position="237"/>
    </location>
</feature>
<dbReference type="PANTHER" id="PTHR43884:SF12">
    <property type="entry name" value="ISOVALERYL-COA DEHYDROGENASE, MITOCHONDRIAL-RELATED"/>
    <property type="match status" value="1"/>
</dbReference>
<dbReference type="GO" id="GO:0050660">
    <property type="term" value="F:flavin adenine dinucleotide binding"/>
    <property type="evidence" value="ECO:0007669"/>
    <property type="project" value="InterPro"/>
</dbReference>
<comment type="similarity">
    <text evidence="2 5">Belongs to the acyl-CoA dehydrogenase family.</text>
</comment>
<reference evidence="9 10" key="1">
    <citation type="submission" date="2020-08" db="EMBL/GenBank/DDBJ databases">
        <title>Genomic Encyclopedia of Type Strains, Phase III (KMG-III): the genomes of soil and plant-associated and newly described type strains.</title>
        <authorList>
            <person name="Whitman W."/>
        </authorList>
    </citation>
    <scope>NUCLEOTIDE SEQUENCE [LARGE SCALE GENOMIC DNA]</scope>
    <source>
        <strain evidence="9 10">CECT 3266</strain>
    </source>
</reference>
<keyword evidence="3 5" id="KW-0285">Flavoprotein</keyword>
<evidence type="ECO:0000256" key="2">
    <source>
        <dbReference type="ARBA" id="ARBA00009347"/>
    </source>
</evidence>
<keyword evidence="10" id="KW-1185">Reference proteome</keyword>
<dbReference type="EMBL" id="JACHJH010000011">
    <property type="protein sequence ID" value="MBB4895929.1"/>
    <property type="molecule type" value="Genomic_DNA"/>
</dbReference>
<dbReference type="Gene3D" id="1.10.540.10">
    <property type="entry name" value="Acyl-CoA dehydrogenase/oxidase, N-terminal domain"/>
    <property type="match status" value="1"/>
</dbReference>
<dbReference type="InterPro" id="IPR009075">
    <property type="entry name" value="AcylCo_DH/oxidase_C"/>
</dbReference>
<dbReference type="SUPFAM" id="SSF47203">
    <property type="entry name" value="Acyl-CoA dehydrogenase C-terminal domain-like"/>
    <property type="match status" value="1"/>
</dbReference>
<evidence type="ECO:0000256" key="5">
    <source>
        <dbReference type="RuleBase" id="RU362125"/>
    </source>
</evidence>
<evidence type="ECO:0000313" key="10">
    <source>
        <dbReference type="Proteomes" id="UP000556084"/>
    </source>
</evidence>
<dbReference type="Proteomes" id="UP000556084">
    <property type="component" value="Unassembled WGS sequence"/>
</dbReference>
<dbReference type="Gene3D" id="1.20.140.10">
    <property type="entry name" value="Butyryl-CoA Dehydrogenase, subunit A, domain 3"/>
    <property type="match status" value="1"/>
</dbReference>
<organism evidence="9 10">
    <name type="scientific">Streptomyces olivoverticillatus</name>
    <dbReference type="NCBI Taxonomy" id="66427"/>
    <lineage>
        <taxon>Bacteria</taxon>
        <taxon>Bacillati</taxon>
        <taxon>Actinomycetota</taxon>
        <taxon>Actinomycetes</taxon>
        <taxon>Kitasatosporales</taxon>
        <taxon>Streptomycetaceae</taxon>
        <taxon>Streptomyces</taxon>
    </lineage>
</organism>
<dbReference type="CDD" id="cd00567">
    <property type="entry name" value="ACAD"/>
    <property type="match status" value="1"/>
</dbReference>
<feature type="region of interest" description="Disordered" evidence="6">
    <location>
        <begin position="1"/>
        <end position="21"/>
    </location>
</feature>
<evidence type="ECO:0000256" key="3">
    <source>
        <dbReference type="ARBA" id="ARBA00022630"/>
    </source>
</evidence>
<sequence length="580" mass="62913">MTVTENLSRQPAERRGPLADLDTPDTLEALFGDPDDLANPVGHQAFVDADERGDFLPAGRKVLEAYGIGAEFVPRALGGRLGQADDLARVLRTVFRHDGALGLGHGAINLIASSTVWAAGGADQQRWLASVLLDNRPTAGAITELAYGDDLARTRLRATERDGDIVLDGRKEVINNVARAHAITVLARTSEEPGSRSHTLFLVDPATVPRDRLRFLPRYHTSGMRGTHLGGVEFLDCPLPVSAAIGEYGDAMETILRCFQVTKSVASGATLGLLDTMLRTVTGFGVQRRLYGRTVAELPHAEAELAGAFTDLLICDAMTTTACRALHVLPRQTSVYAAATKYLVPEIEQGAADRLAVLLGARSFLREGPHGAFQKHFRDLPVAALAHSGATVCLATIIPQLPRLARKSWFVSSAPDPALFRLGQTLPDLDFGRLQANAGPDDQVMATLLDVGQEVQSDPVLRELCERLVGELRALTVGWRGLSPRNRTPFAGPVGFELAERYAVVLAAAACLGMWWHNQDHPNPFMRDTAWLISALDRLTTRLGYDPLPGAGDAARHVFTELLTRHAEHRAFDLVGRRLF</sequence>
<protein>
    <submittedName>
        <fullName evidence="9">Alkylation response protein AidB-like acyl-CoA dehydrogenase</fullName>
    </submittedName>
</protein>
<evidence type="ECO:0000256" key="4">
    <source>
        <dbReference type="ARBA" id="ARBA00022827"/>
    </source>
</evidence>
<dbReference type="Pfam" id="PF00441">
    <property type="entry name" value="Acyl-CoA_dh_1"/>
    <property type="match status" value="1"/>
</dbReference>
<dbReference type="InterPro" id="IPR036250">
    <property type="entry name" value="AcylCo_DH-like_C"/>
</dbReference>
<dbReference type="InterPro" id="IPR006091">
    <property type="entry name" value="Acyl-CoA_Oxase/DH_mid-dom"/>
</dbReference>
<dbReference type="Pfam" id="PF02770">
    <property type="entry name" value="Acyl-CoA_dh_M"/>
    <property type="match status" value="1"/>
</dbReference>
<proteinExistence type="inferred from homology"/>
<evidence type="ECO:0000256" key="1">
    <source>
        <dbReference type="ARBA" id="ARBA00001974"/>
    </source>
</evidence>
<comment type="caution">
    <text evidence="9">The sequence shown here is derived from an EMBL/GenBank/DDBJ whole genome shotgun (WGS) entry which is preliminary data.</text>
</comment>
<dbReference type="InterPro" id="IPR046373">
    <property type="entry name" value="Acyl-CoA_Oxase/DH_mid-dom_sf"/>
</dbReference>
<dbReference type="InterPro" id="IPR037069">
    <property type="entry name" value="AcylCoA_DH/ox_N_sf"/>
</dbReference>
<evidence type="ECO:0000313" key="9">
    <source>
        <dbReference type="EMBL" id="MBB4895929.1"/>
    </source>
</evidence>
<accession>A0A7W7LT12</accession>
<dbReference type="RefSeq" id="WP_184351724.1">
    <property type="nucleotide sequence ID" value="NZ_JACHJH010000011.1"/>
</dbReference>
<keyword evidence="5" id="KW-0560">Oxidoreductase</keyword>
<dbReference type="AlphaFoldDB" id="A0A7W7LT12"/>
<evidence type="ECO:0000256" key="6">
    <source>
        <dbReference type="SAM" id="MobiDB-lite"/>
    </source>
</evidence>
<dbReference type="InterPro" id="IPR009100">
    <property type="entry name" value="AcylCoA_DH/oxidase_NM_dom_sf"/>
</dbReference>
<keyword evidence="4 5" id="KW-0274">FAD</keyword>
<gene>
    <name evidence="9" type="ORF">FHS39_005011</name>
</gene>
<dbReference type="Gene3D" id="2.40.110.10">
    <property type="entry name" value="Butyryl-CoA Dehydrogenase, subunit A, domain 2"/>
    <property type="match status" value="1"/>
</dbReference>
<evidence type="ECO:0000259" key="8">
    <source>
        <dbReference type="Pfam" id="PF02770"/>
    </source>
</evidence>
<dbReference type="GO" id="GO:0003995">
    <property type="term" value="F:acyl-CoA dehydrogenase activity"/>
    <property type="evidence" value="ECO:0007669"/>
    <property type="project" value="TreeGrafter"/>
</dbReference>
<feature type="domain" description="Acyl-CoA dehydrogenase/oxidase C-terminal" evidence="7">
    <location>
        <begin position="254"/>
        <end position="386"/>
    </location>
</feature>
<dbReference type="SUPFAM" id="SSF56645">
    <property type="entry name" value="Acyl-CoA dehydrogenase NM domain-like"/>
    <property type="match status" value="1"/>
</dbReference>
<dbReference type="PANTHER" id="PTHR43884">
    <property type="entry name" value="ACYL-COA DEHYDROGENASE"/>
    <property type="match status" value="1"/>
</dbReference>
<name>A0A7W7LT12_9ACTN</name>
<evidence type="ECO:0000259" key="7">
    <source>
        <dbReference type="Pfam" id="PF00441"/>
    </source>
</evidence>
<comment type="cofactor">
    <cofactor evidence="1 5">
        <name>FAD</name>
        <dbReference type="ChEBI" id="CHEBI:57692"/>
    </cofactor>
</comment>